<evidence type="ECO:0000313" key="1">
    <source>
        <dbReference type="EMBL" id="JAD41771.1"/>
    </source>
</evidence>
<accession>A0A0A8ZSK0</accession>
<dbReference type="EMBL" id="GBRH01256124">
    <property type="protein sequence ID" value="JAD41771.1"/>
    <property type="molecule type" value="Transcribed_RNA"/>
</dbReference>
<sequence length="35" mass="4163">MYLLILIGNYFKMIHIILKHVCMTEEKFFCTVQAA</sequence>
<name>A0A0A8ZSK0_ARUDO</name>
<proteinExistence type="predicted"/>
<reference evidence="1" key="1">
    <citation type="submission" date="2014-09" db="EMBL/GenBank/DDBJ databases">
        <authorList>
            <person name="Magalhaes I.L.F."/>
            <person name="Oliveira U."/>
            <person name="Santos F.R."/>
            <person name="Vidigal T.H.D.A."/>
            <person name="Brescovit A.D."/>
            <person name="Santos A.J."/>
        </authorList>
    </citation>
    <scope>NUCLEOTIDE SEQUENCE</scope>
    <source>
        <tissue evidence="1">Shoot tissue taken approximately 20 cm above the soil surface</tissue>
    </source>
</reference>
<dbReference type="AlphaFoldDB" id="A0A0A8ZSK0"/>
<protein>
    <submittedName>
        <fullName evidence="1">Uncharacterized protein</fullName>
    </submittedName>
</protein>
<reference evidence="1" key="2">
    <citation type="journal article" date="2015" name="Data Brief">
        <title>Shoot transcriptome of the giant reed, Arundo donax.</title>
        <authorList>
            <person name="Barrero R.A."/>
            <person name="Guerrero F.D."/>
            <person name="Moolhuijzen P."/>
            <person name="Goolsby J.A."/>
            <person name="Tidwell J."/>
            <person name="Bellgard S.E."/>
            <person name="Bellgard M.I."/>
        </authorList>
    </citation>
    <scope>NUCLEOTIDE SEQUENCE</scope>
    <source>
        <tissue evidence="1">Shoot tissue taken approximately 20 cm above the soil surface</tissue>
    </source>
</reference>
<organism evidence="1">
    <name type="scientific">Arundo donax</name>
    <name type="common">Giant reed</name>
    <name type="synonym">Donax arundinaceus</name>
    <dbReference type="NCBI Taxonomy" id="35708"/>
    <lineage>
        <taxon>Eukaryota</taxon>
        <taxon>Viridiplantae</taxon>
        <taxon>Streptophyta</taxon>
        <taxon>Embryophyta</taxon>
        <taxon>Tracheophyta</taxon>
        <taxon>Spermatophyta</taxon>
        <taxon>Magnoliopsida</taxon>
        <taxon>Liliopsida</taxon>
        <taxon>Poales</taxon>
        <taxon>Poaceae</taxon>
        <taxon>PACMAD clade</taxon>
        <taxon>Arundinoideae</taxon>
        <taxon>Arundineae</taxon>
        <taxon>Arundo</taxon>
    </lineage>
</organism>